<dbReference type="EMBL" id="CP000859">
    <property type="protein sequence ID" value="ABW68888.1"/>
    <property type="molecule type" value="Genomic_DNA"/>
</dbReference>
<reference evidence="1 2" key="1">
    <citation type="submission" date="2007-10" db="EMBL/GenBank/DDBJ databases">
        <title>Complete sequence of Desulfococcus oleovorans Hxd3.</title>
        <authorList>
            <consortium name="US DOE Joint Genome Institute"/>
            <person name="Copeland A."/>
            <person name="Lucas S."/>
            <person name="Lapidus A."/>
            <person name="Barry K."/>
            <person name="Glavina del Rio T."/>
            <person name="Dalin E."/>
            <person name="Tice H."/>
            <person name="Pitluck S."/>
            <person name="Kiss H."/>
            <person name="Brettin T."/>
            <person name="Bruce D."/>
            <person name="Detter J.C."/>
            <person name="Han C."/>
            <person name="Schmutz J."/>
            <person name="Larimer F."/>
            <person name="Land M."/>
            <person name="Hauser L."/>
            <person name="Kyrpides N."/>
            <person name="Kim E."/>
            <person name="Wawrik B."/>
            <person name="Richardson P."/>
        </authorList>
    </citation>
    <scope>NUCLEOTIDE SEQUENCE [LARGE SCALE GENOMIC DNA]</scope>
    <source>
        <strain evidence="2">DSM 6200 / JCM 39069 / Hxd3</strain>
    </source>
</reference>
<dbReference type="Proteomes" id="UP000008561">
    <property type="component" value="Chromosome"/>
</dbReference>
<organism evidence="1 2">
    <name type="scientific">Desulfosudis oleivorans (strain DSM 6200 / JCM 39069 / Hxd3)</name>
    <name type="common">Desulfococcus oleovorans</name>
    <dbReference type="NCBI Taxonomy" id="96561"/>
    <lineage>
        <taxon>Bacteria</taxon>
        <taxon>Pseudomonadati</taxon>
        <taxon>Thermodesulfobacteriota</taxon>
        <taxon>Desulfobacteria</taxon>
        <taxon>Desulfobacterales</taxon>
        <taxon>Desulfosudaceae</taxon>
        <taxon>Desulfosudis</taxon>
    </lineage>
</organism>
<dbReference type="KEGG" id="dol:Dole_3085"/>
<evidence type="ECO:0000313" key="1">
    <source>
        <dbReference type="EMBL" id="ABW68888.1"/>
    </source>
</evidence>
<keyword evidence="2" id="KW-1185">Reference proteome</keyword>
<sequence length="312" mass="36604">MLLRNRFMHILRLVEKTVSSIEEINDMVASASKGRIIVFHRNSHPTPTVEIPIHGFFTTISWLYIMYFELPNTTLNFLQERAHKLGVASEESIQRHMKCIHDFRTCCQHNLKQESKEDIAKEARCLEWIRFHINDFSNTSIWIPPSESEIWSQLLHSLFTETYNFLNILSKTTKEIVKDVLAQDTFEILLSRIEKFFHAHEWDRIVRDVINDLGMEYLDISNLRSRHFEKWNKQLSILSSRVNIQEEARKIVEHTIIKDSNIPLPITGRDIIAVLNIPPGPEIRAKLKEAEELFFKSPCGREELLAQLKSEE</sequence>
<proteinExistence type="predicted"/>
<evidence type="ECO:0000313" key="2">
    <source>
        <dbReference type="Proteomes" id="UP000008561"/>
    </source>
</evidence>
<dbReference type="HOGENOM" id="CLU_890606_0_0_7"/>
<dbReference type="AlphaFoldDB" id="A8ZZL6"/>
<evidence type="ECO:0008006" key="3">
    <source>
        <dbReference type="Google" id="ProtNLM"/>
    </source>
</evidence>
<dbReference type="SUPFAM" id="SSF81891">
    <property type="entry name" value="Poly A polymerase C-terminal region-like"/>
    <property type="match status" value="1"/>
</dbReference>
<name>A8ZZL6_DESOH</name>
<protein>
    <recommendedName>
        <fullName evidence="3">CCA-adding enzyme C-terminal domain-containing protein</fullName>
    </recommendedName>
</protein>
<accession>A8ZZL6</accession>
<gene>
    <name evidence="1" type="ordered locus">Dole_3085</name>
</gene>